<keyword evidence="2" id="KW-1185">Reference proteome</keyword>
<proteinExistence type="predicted"/>
<organism evidence="1 2">
    <name type="scientific">Mesorhizobium australicum</name>
    <dbReference type="NCBI Taxonomy" id="536018"/>
    <lineage>
        <taxon>Bacteria</taxon>
        <taxon>Pseudomonadati</taxon>
        <taxon>Pseudomonadota</taxon>
        <taxon>Alphaproteobacteria</taxon>
        <taxon>Hyphomicrobiales</taxon>
        <taxon>Phyllobacteriaceae</taxon>
        <taxon>Mesorhizobium</taxon>
    </lineage>
</organism>
<evidence type="ECO:0000313" key="2">
    <source>
        <dbReference type="Proteomes" id="UP001480082"/>
    </source>
</evidence>
<dbReference type="EMBL" id="JAMYRI010000018">
    <property type="protein sequence ID" value="MER9287143.1"/>
    <property type="molecule type" value="Genomic_DNA"/>
</dbReference>
<accession>A0ACC6T5B3</accession>
<gene>
    <name evidence="1" type="ORF">NKI81_24895</name>
</gene>
<dbReference type="Proteomes" id="UP001480082">
    <property type="component" value="Unassembled WGS sequence"/>
</dbReference>
<comment type="caution">
    <text evidence="1">The sequence shown here is derived from an EMBL/GenBank/DDBJ whole genome shotgun (WGS) entry which is preliminary data.</text>
</comment>
<sequence>MDVSRQQPATDDNAGERAERGPRARTKRLMLETATRLMQAGATPSVSEVAEAAEVSRATAYRYFPSQAALVQAVVDEGLGPILTWKSTAADAERRVAELFDTAMPRIEAFEATFKAALKLSLDQWARRQAGTLGGEPAFTRGHRVELLKEALTPLKGRLPPRDFKRLAQALSLIFGVEVLIVLKDIWGLDSRRTMSVAQWAASALVRTAIAESAYGGDGSASGAAE</sequence>
<reference evidence="1 2" key="1">
    <citation type="journal article" date="2024" name="Proc. Natl. Acad. Sci. U.S.A.">
        <title>The evolutionary genomics of adaptation to stress in wild rhizobium bacteria.</title>
        <authorList>
            <person name="Kehlet-Delgado H."/>
            <person name="Montoya A.P."/>
            <person name="Jensen K.T."/>
            <person name="Wendlandt C.E."/>
            <person name="Dexheimer C."/>
            <person name="Roberts M."/>
            <person name="Torres Martinez L."/>
            <person name="Friesen M.L."/>
            <person name="Griffitts J.S."/>
            <person name="Porter S.S."/>
        </authorList>
    </citation>
    <scope>NUCLEOTIDE SEQUENCE [LARGE SCALE GENOMIC DNA]</scope>
    <source>
        <strain evidence="1 2">M0468</strain>
    </source>
</reference>
<name>A0ACC6T5B3_9HYPH</name>
<evidence type="ECO:0000313" key="1">
    <source>
        <dbReference type="EMBL" id="MER9287143.1"/>
    </source>
</evidence>
<protein>
    <submittedName>
        <fullName evidence="1">TetR/AcrR family transcriptional regulator</fullName>
    </submittedName>
</protein>